<dbReference type="InterPro" id="IPR036638">
    <property type="entry name" value="HLH_DNA-bd_sf"/>
</dbReference>
<comment type="caution">
    <text evidence="2">The sequence shown here is derived from an EMBL/GenBank/DDBJ whole genome shotgun (WGS) entry which is preliminary data.</text>
</comment>
<sequence length="635" mass="72761">MGFLNKREMADYIKNTCSSSENEEMVDSDIDLDGNFNIYTEMDSKNEHETRDGNKTEYTEYQELPIIKVNELRFCELEPEVNRDVITPVDSSCQEQGPNIYTTHVTQVENYTEFTYSQDMPRIKITEFSFSQIKPEEKEDMTIAANSSCHEKGPNINVTNKYLVSEQQDQEITGIGEEFRLSLLQLVKILSKKSTVSQLPVSNFVENECSIAKSTISTALKGLNIKTVDLSAIEDHTTFRPREVFGVCPSKTCKESVLLNPYIKIPRCDENIKLFNSCNEVRRANDIQLTNGNKPVLSTLGDRDSDGNFIASSQPNYVLRSKQFRISSDLEPTTTANTTYAFKSAGFRSAKQHSFSNKLRRYHKCLVRNRKQRSGTKPYEYPLEDKALQQNSPVDSDVDVVYFSEQVDDDSDLEVDIVAEWDSSEAINKIRENINNDHNYIPMNNGITPLDQNKSSQNQNGVKGNILRGQLHEKTKKSSQNIALKSKPDDIQHHNRLARIRRLKLKTLFIDLHNIVEKNPSPRVSKIRIIRLAVKEIRSLKERQHVLLQDKMLFARLVAEKKNFITQNQNANYVDKAAELAEHVLVEERITLRDDVNYLQSQSMQKNLIFTSVPEAAGNRIETPKTTEKMLRKRV</sequence>
<proteinExistence type="predicted"/>
<evidence type="ECO:0000313" key="3">
    <source>
        <dbReference type="Proteomes" id="UP000828390"/>
    </source>
</evidence>
<dbReference type="SUPFAM" id="SSF47459">
    <property type="entry name" value="HLH, helix-loop-helix DNA-binding domain"/>
    <property type="match status" value="1"/>
</dbReference>
<reference evidence="2" key="2">
    <citation type="submission" date="2020-11" db="EMBL/GenBank/DDBJ databases">
        <authorList>
            <person name="McCartney M.A."/>
            <person name="Auch B."/>
            <person name="Kono T."/>
            <person name="Mallez S."/>
            <person name="Becker A."/>
            <person name="Gohl D.M."/>
            <person name="Silverstein K.A.T."/>
            <person name="Koren S."/>
            <person name="Bechman K.B."/>
            <person name="Herman A."/>
            <person name="Abrahante J.E."/>
            <person name="Garbe J."/>
        </authorList>
    </citation>
    <scope>NUCLEOTIDE SEQUENCE</scope>
    <source>
        <strain evidence="2">Duluth1</strain>
        <tissue evidence="2">Whole animal</tissue>
    </source>
</reference>
<evidence type="ECO:0000313" key="2">
    <source>
        <dbReference type="EMBL" id="KAH3861744.1"/>
    </source>
</evidence>
<dbReference type="EMBL" id="JAIWYP010000002">
    <property type="protein sequence ID" value="KAH3861744.1"/>
    <property type="molecule type" value="Genomic_DNA"/>
</dbReference>
<dbReference type="Gene3D" id="4.10.280.10">
    <property type="entry name" value="Helix-loop-helix DNA-binding domain"/>
    <property type="match status" value="1"/>
</dbReference>
<reference evidence="2" key="1">
    <citation type="journal article" date="2019" name="bioRxiv">
        <title>The Genome of the Zebra Mussel, Dreissena polymorpha: A Resource for Invasive Species Research.</title>
        <authorList>
            <person name="McCartney M.A."/>
            <person name="Auch B."/>
            <person name="Kono T."/>
            <person name="Mallez S."/>
            <person name="Zhang Y."/>
            <person name="Obille A."/>
            <person name="Becker A."/>
            <person name="Abrahante J.E."/>
            <person name="Garbe J."/>
            <person name="Badalamenti J.P."/>
            <person name="Herman A."/>
            <person name="Mangelson H."/>
            <person name="Liachko I."/>
            <person name="Sullivan S."/>
            <person name="Sone E.D."/>
            <person name="Koren S."/>
            <person name="Silverstein K.A.T."/>
            <person name="Beckman K.B."/>
            <person name="Gohl D.M."/>
        </authorList>
    </citation>
    <scope>NUCLEOTIDE SEQUENCE</scope>
    <source>
        <strain evidence="2">Duluth1</strain>
        <tissue evidence="2">Whole animal</tissue>
    </source>
</reference>
<name>A0A9D4LQ10_DREPO</name>
<accession>A0A9D4LQ10</accession>
<dbReference type="PROSITE" id="PS50888">
    <property type="entry name" value="BHLH"/>
    <property type="match status" value="1"/>
</dbReference>
<dbReference type="Proteomes" id="UP000828390">
    <property type="component" value="Unassembled WGS sequence"/>
</dbReference>
<dbReference type="Pfam" id="PF00010">
    <property type="entry name" value="HLH"/>
    <property type="match status" value="1"/>
</dbReference>
<evidence type="ECO:0000259" key="1">
    <source>
        <dbReference type="PROSITE" id="PS50888"/>
    </source>
</evidence>
<keyword evidence="3" id="KW-1185">Reference proteome</keyword>
<dbReference type="AlphaFoldDB" id="A0A9D4LQ10"/>
<organism evidence="2 3">
    <name type="scientific">Dreissena polymorpha</name>
    <name type="common">Zebra mussel</name>
    <name type="synonym">Mytilus polymorpha</name>
    <dbReference type="NCBI Taxonomy" id="45954"/>
    <lineage>
        <taxon>Eukaryota</taxon>
        <taxon>Metazoa</taxon>
        <taxon>Spiralia</taxon>
        <taxon>Lophotrochozoa</taxon>
        <taxon>Mollusca</taxon>
        <taxon>Bivalvia</taxon>
        <taxon>Autobranchia</taxon>
        <taxon>Heteroconchia</taxon>
        <taxon>Euheterodonta</taxon>
        <taxon>Imparidentia</taxon>
        <taxon>Neoheterodontei</taxon>
        <taxon>Myida</taxon>
        <taxon>Dreissenoidea</taxon>
        <taxon>Dreissenidae</taxon>
        <taxon>Dreissena</taxon>
    </lineage>
</organism>
<protein>
    <recommendedName>
        <fullName evidence="1">BHLH domain-containing protein</fullName>
    </recommendedName>
</protein>
<feature type="domain" description="BHLH" evidence="1">
    <location>
        <begin position="489"/>
        <end position="540"/>
    </location>
</feature>
<dbReference type="InterPro" id="IPR011598">
    <property type="entry name" value="bHLH_dom"/>
</dbReference>
<dbReference type="SMART" id="SM00353">
    <property type="entry name" value="HLH"/>
    <property type="match status" value="1"/>
</dbReference>
<gene>
    <name evidence="2" type="ORF">DPMN_024678</name>
</gene>
<dbReference type="GO" id="GO:0046983">
    <property type="term" value="F:protein dimerization activity"/>
    <property type="evidence" value="ECO:0007669"/>
    <property type="project" value="InterPro"/>
</dbReference>